<accession>A0AAN9VCW0</accession>
<keyword evidence="3" id="KW-1185">Reference proteome</keyword>
<evidence type="ECO:0000313" key="2">
    <source>
        <dbReference type="EMBL" id="KAK7862540.1"/>
    </source>
</evidence>
<reference evidence="2 3" key="1">
    <citation type="submission" date="2024-03" db="EMBL/GenBank/DDBJ databases">
        <title>The genome assembly and annotation of the cricket Gryllus longicercus Weissman &amp; Gray.</title>
        <authorList>
            <person name="Szrajer S."/>
            <person name="Gray D."/>
            <person name="Ylla G."/>
        </authorList>
    </citation>
    <scope>NUCLEOTIDE SEQUENCE [LARGE SCALE GENOMIC DNA]</scope>
    <source>
        <strain evidence="2">DAG 2021-001</strain>
        <tissue evidence="2">Whole body minus gut</tissue>
    </source>
</reference>
<dbReference type="AlphaFoldDB" id="A0AAN9VCW0"/>
<feature type="region of interest" description="Disordered" evidence="1">
    <location>
        <begin position="103"/>
        <end position="148"/>
    </location>
</feature>
<proteinExistence type="predicted"/>
<sequence length="194" mass="21382">MGPSLLVLQVARHHHHLCEREDGHEDKECVEMTARANRIFDGEDKCRRDSGLSEEQLRESLCTLPSDPEIREKVGKYSFCSMLNSGQMLPNGTIVEGPPMDCSPEALAATDAPTAAATATSEDADDDDDDEEVGARQPRQPTQKERRAVCSVKAAILGCVQDKEDEVGSSPEQRAMAHRLCMCQLFGHKETSRQ</sequence>
<gene>
    <name evidence="2" type="ORF">R5R35_009010</name>
</gene>
<organism evidence="2 3">
    <name type="scientific">Gryllus longicercus</name>
    <dbReference type="NCBI Taxonomy" id="2509291"/>
    <lineage>
        <taxon>Eukaryota</taxon>
        <taxon>Metazoa</taxon>
        <taxon>Ecdysozoa</taxon>
        <taxon>Arthropoda</taxon>
        <taxon>Hexapoda</taxon>
        <taxon>Insecta</taxon>
        <taxon>Pterygota</taxon>
        <taxon>Neoptera</taxon>
        <taxon>Polyneoptera</taxon>
        <taxon>Orthoptera</taxon>
        <taxon>Ensifera</taxon>
        <taxon>Gryllidea</taxon>
        <taxon>Grylloidea</taxon>
        <taxon>Gryllidae</taxon>
        <taxon>Gryllinae</taxon>
        <taxon>Gryllus</taxon>
    </lineage>
</organism>
<name>A0AAN9VCW0_9ORTH</name>
<protein>
    <submittedName>
        <fullName evidence="2">Uncharacterized protein</fullName>
    </submittedName>
</protein>
<feature type="compositionally biased region" description="Acidic residues" evidence="1">
    <location>
        <begin position="122"/>
        <end position="132"/>
    </location>
</feature>
<dbReference type="Proteomes" id="UP001378592">
    <property type="component" value="Unassembled WGS sequence"/>
</dbReference>
<comment type="caution">
    <text evidence="2">The sequence shown here is derived from an EMBL/GenBank/DDBJ whole genome shotgun (WGS) entry which is preliminary data.</text>
</comment>
<dbReference type="EMBL" id="JAZDUA010000272">
    <property type="protein sequence ID" value="KAK7862540.1"/>
    <property type="molecule type" value="Genomic_DNA"/>
</dbReference>
<feature type="compositionally biased region" description="Low complexity" evidence="1">
    <location>
        <begin position="105"/>
        <end position="121"/>
    </location>
</feature>
<evidence type="ECO:0000313" key="3">
    <source>
        <dbReference type="Proteomes" id="UP001378592"/>
    </source>
</evidence>
<evidence type="ECO:0000256" key="1">
    <source>
        <dbReference type="SAM" id="MobiDB-lite"/>
    </source>
</evidence>